<dbReference type="GO" id="GO:0016787">
    <property type="term" value="F:hydrolase activity"/>
    <property type="evidence" value="ECO:0007669"/>
    <property type="project" value="UniProtKB-KW"/>
</dbReference>
<evidence type="ECO:0000313" key="2">
    <source>
        <dbReference type="EMBL" id="ALZ86157.1"/>
    </source>
</evidence>
<feature type="transmembrane region" description="Helical" evidence="1">
    <location>
        <begin position="157"/>
        <end position="174"/>
    </location>
</feature>
<dbReference type="RefSeq" id="WP_059316263.1">
    <property type="nucleotide sequence ID" value="NZ_CP013987.1"/>
</dbReference>
<dbReference type="Proteomes" id="UP000064137">
    <property type="component" value="Chromosome"/>
</dbReference>
<keyword evidence="2" id="KW-0378">Hydrolase</keyword>
<dbReference type="PANTHER" id="PTHR40031">
    <property type="entry name" value="HYPOTHETICAL MEMBRANE SPANNING PROTEIN"/>
    <property type="match status" value="1"/>
</dbReference>
<name>A0A0U4WV75_9PSED</name>
<feature type="transmembrane region" description="Helical" evidence="1">
    <location>
        <begin position="122"/>
        <end position="145"/>
    </location>
</feature>
<accession>A0A0U4WV75</accession>
<feature type="transmembrane region" description="Helical" evidence="1">
    <location>
        <begin position="58"/>
        <end position="77"/>
    </location>
</feature>
<protein>
    <submittedName>
        <fullName evidence="2">Hydrolase</fullName>
    </submittedName>
</protein>
<dbReference type="PANTHER" id="PTHR40031:SF1">
    <property type="entry name" value="MEMBRANE-BOUND METAL-DEPENDENT HYDROLASE"/>
    <property type="match status" value="1"/>
</dbReference>
<dbReference type="OrthoDB" id="9781927at2"/>
<dbReference type="KEGG" id="por:APT59_18845"/>
<sequence length="348" mass="39193">MDSLTQAVLGATVQTALLGRWQGRRAILYGAALGTLPDLDVVIDYGNAVNEMTYHRSFSHSLFVLTGVALLLTWLCGRWRDPGYSQRRLFLTLWLVLITHPLLDAFTTYGTQLFWPLPSTPVAWSSVFIIDPLYTLPLLLAVLAGLVAGPRGRSPRLAVAALALSTGYLGWTLVAKYSAERQVREVLATQGQADARLFSAPLPFTSLLWRVMVDDGPERYRETWVGLFDDRPPQLVPLPRGGELAPILADSPAEQRLRWFTDDWLRYDRLGNDLVVTDLRLGATGYHSFRFVLAQRDTSGWRLVAEPSLWPRERGGREQLTVVWRRLWHPELPAPVAEWAARLSRLPD</sequence>
<organism evidence="2 3">
    <name type="scientific">Pseudomonas oryzihabitans</name>
    <dbReference type="NCBI Taxonomy" id="47885"/>
    <lineage>
        <taxon>Bacteria</taxon>
        <taxon>Pseudomonadati</taxon>
        <taxon>Pseudomonadota</taxon>
        <taxon>Gammaproteobacteria</taxon>
        <taxon>Pseudomonadales</taxon>
        <taxon>Pseudomonadaceae</taxon>
        <taxon>Pseudomonas</taxon>
    </lineage>
</organism>
<reference evidence="2 3" key="1">
    <citation type="submission" date="2016-01" db="EMBL/GenBank/DDBJ databases">
        <title>Annotation of Pseudomonas oryzihabitans USDA-ARS-USMARC-56511.</title>
        <authorList>
            <person name="Harhay G.P."/>
            <person name="Harhay D.M."/>
            <person name="Smith T.P.L."/>
            <person name="Bono J.L."/>
            <person name="Heaton M.P."/>
            <person name="Clawson M.L."/>
            <person name="Chitko-Mckown C.G."/>
            <person name="Capik S.F."/>
            <person name="DeDonder K.D."/>
            <person name="Apley M.D."/>
            <person name="Lubbers B.V."/>
            <person name="White B.J."/>
            <person name="Larson R.L."/>
        </authorList>
    </citation>
    <scope>NUCLEOTIDE SEQUENCE [LARGE SCALE GENOMIC DNA]</scope>
    <source>
        <strain evidence="2 3">USDA-ARS-USMARC-56511</strain>
    </source>
</reference>
<keyword evidence="1" id="KW-1133">Transmembrane helix</keyword>
<gene>
    <name evidence="2" type="ORF">APT59_18845</name>
</gene>
<dbReference type="Pfam" id="PF04307">
    <property type="entry name" value="YdjM"/>
    <property type="match status" value="1"/>
</dbReference>
<evidence type="ECO:0000313" key="3">
    <source>
        <dbReference type="Proteomes" id="UP000064137"/>
    </source>
</evidence>
<keyword evidence="1" id="KW-0472">Membrane</keyword>
<dbReference type="EMBL" id="CP013987">
    <property type="protein sequence ID" value="ALZ86157.1"/>
    <property type="molecule type" value="Genomic_DNA"/>
</dbReference>
<keyword evidence="1" id="KW-0812">Transmembrane</keyword>
<dbReference type="InterPro" id="IPR007404">
    <property type="entry name" value="YdjM-like"/>
</dbReference>
<dbReference type="InterPro" id="IPR053170">
    <property type="entry name" value="Transcription_regulator"/>
</dbReference>
<proteinExistence type="predicted"/>
<feature type="transmembrane region" description="Helical" evidence="1">
    <location>
        <begin position="89"/>
        <end position="110"/>
    </location>
</feature>
<dbReference type="AlphaFoldDB" id="A0A0U4WV75"/>
<evidence type="ECO:0000256" key="1">
    <source>
        <dbReference type="SAM" id="Phobius"/>
    </source>
</evidence>